<sequence>MGFMRIVASDEVLGTFISIIVYWLYPALIVSMEKSFPKYKIQSVEEQDKRNHLVSKGTAIKGVVLQQVLQPLIIATLLYILTNRDGDATASVTTYTTGQNDDGDDGIGSMIMMLATTMVQFLIAMVVLDTWQYFVQVYA</sequence>
<organism evidence="2 3">
    <name type="scientific">Rosa chinensis</name>
    <name type="common">China rose</name>
    <dbReference type="NCBI Taxonomy" id="74649"/>
    <lineage>
        <taxon>Eukaryota</taxon>
        <taxon>Viridiplantae</taxon>
        <taxon>Streptophyta</taxon>
        <taxon>Embryophyta</taxon>
        <taxon>Tracheophyta</taxon>
        <taxon>Spermatophyta</taxon>
        <taxon>Magnoliopsida</taxon>
        <taxon>eudicotyledons</taxon>
        <taxon>Gunneridae</taxon>
        <taxon>Pentapetalae</taxon>
        <taxon>rosids</taxon>
        <taxon>fabids</taxon>
        <taxon>Rosales</taxon>
        <taxon>Rosaceae</taxon>
        <taxon>Rosoideae</taxon>
        <taxon>Rosoideae incertae sedis</taxon>
        <taxon>Rosa</taxon>
    </lineage>
</organism>
<dbReference type="Proteomes" id="UP000238479">
    <property type="component" value="Chromosome 7"/>
</dbReference>
<name>A0A2P6P827_ROSCH</name>
<dbReference type="GO" id="GO:0102772">
    <property type="term" value="F:sphingolipid C4-monooxygenase activity"/>
    <property type="evidence" value="ECO:0007669"/>
    <property type="project" value="UniProtKB-EC"/>
</dbReference>
<keyword evidence="3" id="KW-1185">Reference proteome</keyword>
<feature type="transmembrane region" description="Helical" evidence="1">
    <location>
        <begin position="12"/>
        <end position="30"/>
    </location>
</feature>
<proteinExistence type="predicted"/>
<keyword evidence="1" id="KW-1133">Transmembrane helix</keyword>
<evidence type="ECO:0000256" key="1">
    <source>
        <dbReference type="SAM" id="Phobius"/>
    </source>
</evidence>
<keyword evidence="2" id="KW-0503">Monooxygenase</keyword>
<accession>A0A2P6P827</accession>
<keyword evidence="1" id="KW-0472">Membrane</keyword>
<feature type="transmembrane region" description="Helical" evidence="1">
    <location>
        <begin position="107"/>
        <end position="128"/>
    </location>
</feature>
<evidence type="ECO:0000313" key="3">
    <source>
        <dbReference type="Proteomes" id="UP000238479"/>
    </source>
</evidence>
<keyword evidence="2" id="KW-0560">Oxidoreductase</keyword>
<dbReference type="Gramene" id="PRQ18067">
    <property type="protein sequence ID" value="PRQ18067"/>
    <property type="gene ID" value="RchiOBHm_Chr7g0201841"/>
</dbReference>
<dbReference type="AlphaFoldDB" id="A0A2P6P827"/>
<gene>
    <name evidence="2" type="ORF">RchiOBHm_Chr7g0201841</name>
</gene>
<keyword evidence="1" id="KW-0812">Transmembrane</keyword>
<reference evidence="2 3" key="1">
    <citation type="journal article" date="2018" name="Nat. Genet.">
        <title>The Rosa genome provides new insights in the design of modern roses.</title>
        <authorList>
            <person name="Bendahmane M."/>
        </authorList>
    </citation>
    <scope>NUCLEOTIDE SEQUENCE [LARGE SCALE GENOMIC DNA]</scope>
    <source>
        <strain evidence="3">cv. Old Blush</strain>
    </source>
</reference>
<dbReference type="STRING" id="74649.A0A2P6P827"/>
<evidence type="ECO:0000313" key="2">
    <source>
        <dbReference type="EMBL" id="PRQ18067.1"/>
    </source>
</evidence>
<protein>
    <submittedName>
        <fullName evidence="2">Putative sphingolipid C4-monooxygenase</fullName>
        <ecNumber evidence="2">1.14.18.5</ecNumber>
    </submittedName>
</protein>
<dbReference type="EC" id="1.14.18.5" evidence="2"/>
<comment type="caution">
    <text evidence="2">The sequence shown here is derived from an EMBL/GenBank/DDBJ whole genome shotgun (WGS) entry which is preliminary data.</text>
</comment>
<dbReference type="EMBL" id="PDCK01000045">
    <property type="protein sequence ID" value="PRQ18067.1"/>
    <property type="molecule type" value="Genomic_DNA"/>
</dbReference>